<feature type="domain" description="SLH" evidence="2">
    <location>
        <begin position="144"/>
        <end position="201"/>
    </location>
</feature>
<evidence type="ECO:0000313" key="3">
    <source>
        <dbReference type="EMBL" id="MFC5542577.1"/>
    </source>
</evidence>
<dbReference type="PANTHER" id="PTHR30619">
    <property type="entry name" value="DNA INTERNALIZATION/COMPETENCE PROTEIN COMEC/REC2"/>
    <property type="match status" value="1"/>
</dbReference>
<accession>A0ABW0RCR8</accession>
<dbReference type="InterPro" id="IPR001119">
    <property type="entry name" value="SLH_dom"/>
</dbReference>
<dbReference type="Proteomes" id="UP001595978">
    <property type="component" value="Unassembled WGS sequence"/>
</dbReference>
<dbReference type="SUPFAM" id="SSF56281">
    <property type="entry name" value="Metallo-hydrolase/oxidoreductase"/>
    <property type="match status" value="1"/>
</dbReference>
<dbReference type="RefSeq" id="WP_390309979.1">
    <property type="nucleotide sequence ID" value="NZ_JBHSNQ010000170.1"/>
</dbReference>
<feature type="domain" description="SLH" evidence="2">
    <location>
        <begin position="22"/>
        <end position="79"/>
    </location>
</feature>
<feature type="chain" id="PRO_5047068295" evidence="1">
    <location>
        <begin position="24"/>
        <end position="363"/>
    </location>
</feature>
<protein>
    <submittedName>
        <fullName evidence="3">S-layer homology domain-containing protein</fullName>
    </submittedName>
</protein>
<sequence length="363" mass="39295">MKKILSTILSMILILSFAVPSYAQTFRDVPKTHYNYSDIEYLVDKGAIDPAATFAPADTATRMDVIVMLAKALKLDNTPKATGFKDVPKSHKYSGYIYEATKAGIINGYPDGTFKPDQKVTRGHMAAFIARAYKLPNGTQTFKDVPKGHTAYEAVKQLAKAGITTGYTDGTFKPQNNLTKAHLATFVARAVRYKETGSTVLKNMKVHFLDVGQGDSILIQTPNGKTILVDGGPKSAGNELVAYLKSLKINTLDYVVATHPDADHIGGLLDVLAAFQVEHFIDSGKVSTTDTYIALLNAVKNEGSDYLQSVMGESLTIDPSLKIQVLNVNAYAEETNEASIVLKVSYQDVDALLTGDADTAIES</sequence>
<dbReference type="CDD" id="cd07731">
    <property type="entry name" value="ComA-like_MBL-fold"/>
    <property type="match status" value="1"/>
</dbReference>
<dbReference type="Gene3D" id="3.60.15.10">
    <property type="entry name" value="Ribonuclease Z/Hydroxyacylglutathione hydrolase-like"/>
    <property type="match status" value="1"/>
</dbReference>
<dbReference type="PANTHER" id="PTHR30619:SF7">
    <property type="entry name" value="BETA-LACTAMASE DOMAIN PROTEIN"/>
    <property type="match status" value="1"/>
</dbReference>
<name>A0ABW0RCR8_9BACL</name>
<dbReference type="EMBL" id="JBHSNQ010000170">
    <property type="protein sequence ID" value="MFC5542577.1"/>
    <property type="molecule type" value="Genomic_DNA"/>
</dbReference>
<dbReference type="Pfam" id="PF00753">
    <property type="entry name" value="Lactamase_B"/>
    <property type="match status" value="1"/>
</dbReference>
<feature type="signal peptide" evidence="1">
    <location>
        <begin position="1"/>
        <end position="23"/>
    </location>
</feature>
<keyword evidence="4" id="KW-1185">Reference proteome</keyword>
<organism evidence="3 4">
    <name type="scientific">Ureibacillus suwonensis</name>
    <dbReference type="NCBI Taxonomy" id="313007"/>
    <lineage>
        <taxon>Bacteria</taxon>
        <taxon>Bacillati</taxon>
        <taxon>Bacillota</taxon>
        <taxon>Bacilli</taxon>
        <taxon>Bacillales</taxon>
        <taxon>Caryophanaceae</taxon>
        <taxon>Ureibacillus</taxon>
    </lineage>
</organism>
<comment type="caution">
    <text evidence="3">The sequence shown here is derived from an EMBL/GenBank/DDBJ whole genome shotgun (WGS) entry which is preliminary data.</text>
</comment>
<dbReference type="InterPro" id="IPR001279">
    <property type="entry name" value="Metallo-B-lactamas"/>
</dbReference>
<gene>
    <name evidence="3" type="ORF">ACFPOH_12760</name>
</gene>
<dbReference type="InterPro" id="IPR035681">
    <property type="entry name" value="ComA-like_MBL"/>
</dbReference>
<keyword evidence="1" id="KW-0732">Signal</keyword>
<dbReference type="Pfam" id="PF00395">
    <property type="entry name" value="SLH"/>
    <property type="match status" value="3"/>
</dbReference>
<dbReference type="InterPro" id="IPR052159">
    <property type="entry name" value="Competence_DNA_uptake"/>
</dbReference>
<evidence type="ECO:0000259" key="2">
    <source>
        <dbReference type="PROSITE" id="PS51272"/>
    </source>
</evidence>
<feature type="domain" description="SLH" evidence="2">
    <location>
        <begin position="80"/>
        <end position="143"/>
    </location>
</feature>
<evidence type="ECO:0000256" key="1">
    <source>
        <dbReference type="SAM" id="SignalP"/>
    </source>
</evidence>
<reference evidence="4" key="1">
    <citation type="journal article" date="2019" name="Int. J. Syst. Evol. Microbiol.">
        <title>The Global Catalogue of Microorganisms (GCM) 10K type strain sequencing project: providing services to taxonomists for standard genome sequencing and annotation.</title>
        <authorList>
            <consortium name="The Broad Institute Genomics Platform"/>
            <consortium name="The Broad Institute Genome Sequencing Center for Infectious Disease"/>
            <person name="Wu L."/>
            <person name="Ma J."/>
        </authorList>
    </citation>
    <scope>NUCLEOTIDE SEQUENCE [LARGE SCALE GENOMIC DNA]</scope>
    <source>
        <strain evidence="4">CCUG 56331</strain>
    </source>
</reference>
<proteinExistence type="predicted"/>
<evidence type="ECO:0000313" key="4">
    <source>
        <dbReference type="Proteomes" id="UP001595978"/>
    </source>
</evidence>
<dbReference type="PROSITE" id="PS51272">
    <property type="entry name" value="SLH"/>
    <property type="match status" value="3"/>
</dbReference>
<dbReference type="InterPro" id="IPR036866">
    <property type="entry name" value="RibonucZ/Hydroxyglut_hydro"/>
</dbReference>